<dbReference type="KEGG" id="ddo:I597_1610"/>
<proteinExistence type="predicted"/>
<reference evidence="2 3" key="1">
    <citation type="submission" date="2014-10" db="EMBL/GenBank/DDBJ databases">
        <title>Draft genome sequence of the proteorhodopsin-containing marine bacterium Dokdonia donghaensis.</title>
        <authorList>
            <person name="Gomez-Consarnau L."/>
            <person name="Gonzalez J.M."/>
            <person name="Riedel T."/>
            <person name="Jaenicke S."/>
            <person name="Wagner-Doebler I."/>
            <person name="Fuhrman J.A."/>
        </authorList>
    </citation>
    <scope>NUCLEOTIDE SEQUENCE [LARGE SCALE GENOMIC DNA]</scope>
    <source>
        <strain evidence="2 3">DSW-1</strain>
    </source>
</reference>
<sequence>MYSKEEAKKVRKQFWIFFAKRYPRKWLLYNTGLKDVTLKFDFTNGYALVAIDSESNDEIDKAYYYEKLLSLKSLLLEEVSPNLIFDDEYLLDSGKVISRVYIRLEGVKINNKNDWPKVFDFLYEYMSKLELFYLEYQDFIKD</sequence>
<dbReference type="RefSeq" id="WP_035328209.1">
    <property type="nucleotide sequence ID" value="NZ_CP015125.1"/>
</dbReference>
<dbReference type="PATRIC" id="fig|1300343.5.peg.1616"/>
<evidence type="ECO:0000313" key="2">
    <source>
        <dbReference type="EMBL" id="KGO07775.1"/>
    </source>
</evidence>
<keyword evidence="3" id="KW-1185">Reference proteome</keyword>
<accession>A0A0A2H569</accession>
<dbReference type="Proteomes" id="UP000030140">
    <property type="component" value="Unassembled WGS sequence"/>
</dbReference>
<dbReference type="InterPro" id="IPR025364">
    <property type="entry name" value="DUF4268"/>
</dbReference>
<name>A0A0A2H569_9FLAO</name>
<comment type="caution">
    <text evidence="2">The sequence shown here is derived from an EMBL/GenBank/DDBJ whole genome shotgun (WGS) entry which is preliminary data.</text>
</comment>
<dbReference type="EMBL" id="JSAQ01000001">
    <property type="protein sequence ID" value="KGO07775.1"/>
    <property type="molecule type" value="Genomic_DNA"/>
</dbReference>
<dbReference type="OrthoDB" id="1467516at2"/>
<evidence type="ECO:0000259" key="1">
    <source>
        <dbReference type="Pfam" id="PF14088"/>
    </source>
</evidence>
<protein>
    <recommendedName>
        <fullName evidence="1">DUF4268 domain-containing protein</fullName>
    </recommendedName>
</protein>
<feature type="domain" description="DUF4268" evidence="1">
    <location>
        <begin position="10"/>
        <end position="136"/>
    </location>
</feature>
<organism evidence="2 3">
    <name type="scientific">Dokdonia donghaensis DSW-1</name>
    <dbReference type="NCBI Taxonomy" id="1300343"/>
    <lineage>
        <taxon>Bacteria</taxon>
        <taxon>Pseudomonadati</taxon>
        <taxon>Bacteroidota</taxon>
        <taxon>Flavobacteriia</taxon>
        <taxon>Flavobacteriales</taxon>
        <taxon>Flavobacteriaceae</taxon>
        <taxon>Dokdonia</taxon>
    </lineage>
</organism>
<evidence type="ECO:0000313" key="3">
    <source>
        <dbReference type="Proteomes" id="UP000030140"/>
    </source>
</evidence>
<gene>
    <name evidence="2" type="ORF">NV36_13620</name>
</gene>
<dbReference type="Pfam" id="PF14088">
    <property type="entry name" value="DUF4268"/>
    <property type="match status" value="1"/>
</dbReference>
<dbReference type="AlphaFoldDB" id="A0A0A2H569"/>